<keyword evidence="1" id="KW-0812">Transmembrane</keyword>
<feature type="transmembrane region" description="Helical" evidence="1">
    <location>
        <begin position="107"/>
        <end position="128"/>
    </location>
</feature>
<keyword evidence="3" id="KW-1185">Reference proteome</keyword>
<dbReference type="EMBL" id="CP021354">
    <property type="protein sequence ID" value="AWK75455.1"/>
    <property type="molecule type" value="Genomic_DNA"/>
</dbReference>
<gene>
    <name evidence="2" type="ORF">CBI38_10200</name>
</gene>
<accession>A0A2S2C3K5</accession>
<feature type="transmembrane region" description="Helical" evidence="1">
    <location>
        <begin position="160"/>
        <end position="182"/>
    </location>
</feature>
<organism evidence="2 3">
    <name type="scientific">Rhodococcus oxybenzonivorans</name>
    <dbReference type="NCBI Taxonomy" id="1990687"/>
    <lineage>
        <taxon>Bacteria</taxon>
        <taxon>Bacillati</taxon>
        <taxon>Actinomycetota</taxon>
        <taxon>Actinomycetes</taxon>
        <taxon>Mycobacteriales</taxon>
        <taxon>Nocardiaceae</taxon>
        <taxon>Rhodococcus</taxon>
    </lineage>
</organism>
<dbReference type="KEGG" id="roz:CBI38_10200"/>
<sequence>MTESNSTLRRSVHRLAVSAAGVVLLCALYLVKPASTALSFPEPLRSIADQVISVVDVNSVLVATVVLAVVATVRKLSYGIGAILLLCLGANLTCAAVRAWASDAPTVLLPSGHVVAVAALYGSAILVSAPRFRPVVAGLGFALILGVAGAAALVEPISVYGLVASLVVASIWWALASILMLYSPVAAEREALRPDTAAIVFSRHR</sequence>
<dbReference type="Proteomes" id="UP000245711">
    <property type="component" value="Chromosome"/>
</dbReference>
<reference evidence="2 3" key="1">
    <citation type="submission" date="2017-05" db="EMBL/GenBank/DDBJ databases">
        <title>Isolation of Rhodococcus sp. S2-17 biodegrading of BP-3.</title>
        <authorList>
            <person name="Lee Y."/>
            <person name="Kim K.H."/>
            <person name="Chun B.H."/>
            <person name="Jung H.S."/>
            <person name="Jeon C.O."/>
        </authorList>
    </citation>
    <scope>NUCLEOTIDE SEQUENCE [LARGE SCALE GENOMIC DNA]</scope>
    <source>
        <strain evidence="2 3">S2-17</strain>
    </source>
</reference>
<dbReference type="OrthoDB" id="4485583at2"/>
<evidence type="ECO:0000256" key="1">
    <source>
        <dbReference type="SAM" id="Phobius"/>
    </source>
</evidence>
<protein>
    <submittedName>
        <fullName evidence="2">Uncharacterized protein</fullName>
    </submittedName>
</protein>
<proteinExistence type="predicted"/>
<name>A0A2S2C3K5_9NOCA</name>
<feature type="transmembrane region" description="Helical" evidence="1">
    <location>
        <begin position="51"/>
        <end position="73"/>
    </location>
</feature>
<keyword evidence="1" id="KW-1133">Transmembrane helix</keyword>
<evidence type="ECO:0000313" key="3">
    <source>
        <dbReference type="Proteomes" id="UP000245711"/>
    </source>
</evidence>
<dbReference type="AlphaFoldDB" id="A0A2S2C3K5"/>
<feature type="transmembrane region" description="Helical" evidence="1">
    <location>
        <begin position="135"/>
        <end position="154"/>
    </location>
</feature>
<feature type="transmembrane region" description="Helical" evidence="1">
    <location>
        <begin position="12"/>
        <end position="31"/>
    </location>
</feature>
<keyword evidence="1" id="KW-0472">Membrane</keyword>
<feature type="transmembrane region" description="Helical" evidence="1">
    <location>
        <begin position="80"/>
        <end position="101"/>
    </location>
</feature>
<evidence type="ECO:0000313" key="2">
    <source>
        <dbReference type="EMBL" id="AWK75455.1"/>
    </source>
</evidence>